<keyword evidence="3" id="KW-0805">Transcription regulation</keyword>
<dbReference type="Pfam" id="PF00447">
    <property type="entry name" value="HSF_DNA-bind"/>
    <property type="match status" value="1"/>
</dbReference>
<gene>
    <name evidence="10" type="ORF">O0I10_006030</name>
</gene>
<feature type="domain" description="HSF-type DNA-binding" evidence="9">
    <location>
        <begin position="108"/>
        <end position="132"/>
    </location>
</feature>
<keyword evidence="4" id="KW-0238">DNA-binding</keyword>
<dbReference type="PROSITE" id="PS00434">
    <property type="entry name" value="HSF_DOMAIN"/>
    <property type="match status" value="1"/>
</dbReference>
<dbReference type="InterPro" id="IPR000232">
    <property type="entry name" value="HSF_DNA-bd"/>
</dbReference>
<evidence type="ECO:0000256" key="4">
    <source>
        <dbReference type="ARBA" id="ARBA00023125"/>
    </source>
</evidence>
<dbReference type="GO" id="GO:0005634">
    <property type="term" value="C:nucleus"/>
    <property type="evidence" value="ECO:0007669"/>
    <property type="project" value="UniProtKB-SubCell"/>
</dbReference>
<evidence type="ECO:0000256" key="7">
    <source>
        <dbReference type="RuleBase" id="RU004020"/>
    </source>
</evidence>
<evidence type="ECO:0000313" key="10">
    <source>
        <dbReference type="EMBL" id="KAJ8658347.1"/>
    </source>
</evidence>
<dbReference type="GeneID" id="83213442"/>
<feature type="compositionally biased region" description="Low complexity" evidence="8">
    <location>
        <begin position="346"/>
        <end position="364"/>
    </location>
</feature>
<dbReference type="GO" id="GO:0043565">
    <property type="term" value="F:sequence-specific DNA binding"/>
    <property type="evidence" value="ECO:0007669"/>
    <property type="project" value="InterPro"/>
</dbReference>
<dbReference type="PRINTS" id="PR00056">
    <property type="entry name" value="HSFDOMAIN"/>
</dbReference>
<feature type="compositionally biased region" description="Low complexity" evidence="8">
    <location>
        <begin position="1"/>
        <end position="20"/>
    </location>
</feature>
<feature type="region of interest" description="Disordered" evidence="8">
    <location>
        <begin position="345"/>
        <end position="389"/>
    </location>
</feature>
<feature type="compositionally biased region" description="Polar residues" evidence="8">
    <location>
        <begin position="373"/>
        <end position="389"/>
    </location>
</feature>
<dbReference type="EMBL" id="JARTCD010000025">
    <property type="protein sequence ID" value="KAJ8658347.1"/>
    <property type="molecule type" value="Genomic_DNA"/>
</dbReference>
<evidence type="ECO:0000313" key="11">
    <source>
        <dbReference type="Proteomes" id="UP001234581"/>
    </source>
</evidence>
<comment type="similarity">
    <text evidence="2 7">Belongs to the HSF family.</text>
</comment>
<dbReference type="FunFam" id="1.10.10.10:FF:000027">
    <property type="entry name" value="Heat shock transcription factor 1"/>
    <property type="match status" value="1"/>
</dbReference>
<dbReference type="InterPro" id="IPR036390">
    <property type="entry name" value="WH_DNA-bd_sf"/>
</dbReference>
<evidence type="ECO:0000256" key="2">
    <source>
        <dbReference type="ARBA" id="ARBA00006403"/>
    </source>
</evidence>
<evidence type="ECO:0000256" key="8">
    <source>
        <dbReference type="SAM" id="MobiDB-lite"/>
    </source>
</evidence>
<organism evidence="10 11">
    <name type="scientific">Lichtheimia ornata</name>
    <dbReference type="NCBI Taxonomy" id="688661"/>
    <lineage>
        <taxon>Eukaryota</taxon>
        <taxon>Fungi</taxon>
        <taxon>Fungi incertae sedis</taxon>
        <taxon>Mucoromycota</taxon>
        <taxon>Mucoromycotina</taxon>
        <taxon>Mucoromycetes</taxon>
        <taxon>Mucorales</taxon>
        <taxon>Lichtheimiaceae</taxon>
        <taxon>Lichtheimia</taxon>
    </lineage>
</organism>
<dbReference type="GO" id="GO:0003700">
    <property type="term" value="F:DNA-binding transcription factor activity"/>
    <property type="evidence" value="ECO:0007669"/>
    <property type="project" value="InterPro"/>
</dbReference>
<keyword evidence="11" id="KW-1185">Reference proteome</keyword>
<feature type="region of interest" description="Disordered" evidence="8">
    <location>
        <begin position="430"/>
        <end position="481"/>
    </location>
</feature>
<comment type="caution">
    <text evidence="10">The sequence shown here is derived from an EMBL/GenBank/DDBJ whole genome shotgun (WGS) entry which is preliminary data.</text>
</comment>
<evidence type="ECO:0000256" key="3">
    <source>
        <dbReference type="ARBA" id="ARBA00023015"/>
    </source>
</evidence>
<keyword evidence="5" id="KW-0804">Transcription</keyword>
<dbReference type="SMART" id="SM00415">
    <property type="entry name" value="HSF"/>
    <property type="match status" value="1"/>
</dbReference>
<feature type="region of interest" description="Disordered" evidence="8">
    <location>
        <begin position="1"/>
        <end position="41"/>
    </location>
</feature>
<dbReference type="AlphaFoldDB" id="A0AAD7V3D8"/>
<feature type="region of interest" description="Disordered" evidence="8">
    <location>
        <begin position="544"/>
        <end position="574"/>
    </location>
</feature>
<evidence type="ECO:0000256" key="1">
    <source>
        <dbReference type="ARBA" id="ARBA00004123"/>
    </source>
</evidence>
<protein>
    <recommendedName>
        <fullName evidence="9">HSF-type DNA-binding domain-containing protein</fullName>
    </recommendedName>
</protein>
<proteinExistence type="inferred from homology"/>
<dbReference type="Proteomes" id="UP001234581">
    <property type="component" value="Unassembled WGS sequence"/>
</dbReference>
<dbReference type="RefSeq" id="XP_058343260.1">
    <property type="nucleotide sequence ID" value="XM_058486065.1"/>
</dbReference>
<comment type="subcellular location">
    <subcellularLocation>
        <location evidence="1">Nucleus</location>
    </subcellularLocation>
</comment>
<dbReference type="PANTHER" id="PTHR10015">
    <property type="entry name" value="HEAT SHOCK TRANSCRIPTION FACTOR"/>
    <property type="match status" value="1"/>
</dbReference>
<dbReference type="PANTHER" id="PTHR10015:SF427">
    <property type="entry name" value="HEAT SHOCK FACTOR PROTEIN"/>
    <property type="match status" value="1"/>
</dbReference>
<feature type="compositionally biased region" description="Polar residues" evidence="8">
    <location>
        <begin position="449"/>
        <end position="461"/>
    </location>
</feature>
<evidence type="ECO:0000256" key="5">
    <source>
        <dbReference type="ARBA" id="ARBA00023163"/>
    </source>
</evidence>
<sequence length="574" mass="62856">MSKLPSTASSVPPTTTSPSANISTPAPMALPSMLPSSNTGLNATSVDGTKAVVNPNQLQRTKMQNVPAFLNKLYNMVDDPSSDDLIRWADDGMSFLVLRHEDFAKRVLPRFFKHSNFSSFVRQLNMYGFHKVPHLQQGVLHADSDAERWEFSNPHFQRNQPDLLLLVTRKKGRDTEEKETGNIDMHNILDEIAAIKKHQMSISADLKGIQRDNQVLWQETLAARERHHRHQETIDKILRFLASVFSSDKKRVVIPRKRRMLIGDANTEYKDEDFLEEEEEDDRPAKVARHFNIDEYINGNQGNLSTSNTTLPYTGNADDALANAASSDAPATELAAAIALNDETKQQQQQLQQQQQQQQQQMQMSVSHLPPSTEGSAQPQHHQQQPDLSSTMNIQQLQGLIALVQANPALLSQLGGDALFNPHIPPQVDYNGASFNHDSNSSNSSKPSTQPLSTPSATTAQSPYPVSTVTPLTSSSPSLPQVTNNITTVAKSADAINQDIDALGASLGLLASQLGFDPSKADFGSINMDDFLNTAGTTEAAYTVDSPSAANTPVDQSTPSSTPAKNDTTTTEKE</sequence>
<evidence type="ECO:0000259" key="9">
    <source>
        <dbReference type="PROSITE" id="PS00434"/>
    </source>
</evidence>
<dbReference type="Gene3D" id="1.10.10.10">
    <property type="entry name" value="Winged helix-like DNA-binding domain superfamily/Winged helix DNA-binding domain"/>
    <property type="match status" value="1"/>
</dbReference>
<dbReference type="InterPro" id="IPR036388">
    <property type="entry name" value="WH-like_DNA-bd_sf"/>
</dbReference>
<keyword evidence="6" id="KW-0539">Nucleus</keyword>
<feature type="compositionally biased region" description="Low complexity" evidence="8">
    <location>
        <begin position="462"/>
        <end position="480"/>
    </location>
</feature>
<evidence type="ECO:0000256" key="6">
    <source>
        <dbReference type="ARBA" id="ARBA00023242"/>
    </source>
</evidence>
<feature type="compositionally biased region" description="Polar residues" evidence="8">
    <location>
        <begin position="545"/>
        <end position="574"/>
    </location>
</feature>
<dbReference type="SUPFAM" id="SSF46785">
    <property type="entry name" value="Winged helix' DNA-binding domain"/>
    <property type="match status" value="1"/>
</dbReference>
<accession>A0AAD7V3D8</accession>
<name>A0AAD7V3D8_9FUNG</name>
<feature type="compositionally biased region" description="Low complexity" evidence="8">
    <location>
        <begin position="434"/>
        <end position="448"/>
    </location>
</feature>
<reference evidence="10 11" key="1">
    <citation type="submission" date="2023-03" db="EMBL/GenBank/DDBJ databases">
        <title>Genome sequence of Lichtheimia ornata CBS 291.66.</title>
        <authorList>
            <person name="Mohabir J.T."/>
            <person name="Shea T.P."/>
            <person name="Kurbessoian T."/>
            <person name="Berby B."/>
            <person name="Fontaine J."/>
            <person name="Livny J."/>
            <person name="Gnirke A."/>
            <person name="Stajich J.E."/>
            <person name="Cuomo C.A."/>
        </authorList>
    </citation>
    <scope>NUCLEOTIDE SEQUENCE [LARGE SCALE GENOMIC DNA]</scope>
    <source>
        <strain evidence="10">CBS 291.66</strain>
    </source>
</reference>